<dbReference type="SUPFAM" id="SSF52016">
    <property type="entry name" value="LeuD/IlvD-like"/>
    <property type="match status" value="1"/>
</dbReference>
<keyword evidence="8" id="KW-0456">Lyase</keyword>
<dbReference type="Proteomes" id="UP000790347">
    <property type="component" value="Unassembled WGS sequence"/>
</dbReference>
<comment type="cofactor">
    <cofactor evidence="1">
        <name>[4Fe-4S] cluster</name>
        <dbReference type="ChEBI" id="CHEBI:49883"/>
    </cofactor>
</comment>
<evidence type="ECO:0000256" key="7">
    <source>
        <dbReference type="ARBA" id="ARBA00023014"/>
    </source>
</evidence>
<dbReference type="InterPro" id="IPR006249">
    <property type="entry name" value="Aconitase/IRP2"/>
</dbReference>
<feature type="compositionally biased region" description="Basic residues" evidence="10">
    <location>
        <begin position="211"/>
        <end position="226"/>
    </location>
</feature>
<dbReference type="InterPro" id="IPR001030">
    <property type="entry name" value="Acoase/IPM_deHydtase_lsu_aba"/>
</dbReference>
<dbReference type="Gene3D" id="3.30.499.10">
    <property type="entry name" value="Aconitase, domain 3"/>
    <property type="match status" value="4"/>
</dbReference>
<evidence type="ECO:0000259" key="11">
    <source>
        <dbReference type="Pfam" id="PF00330"/>
    </source>
</evidence>
<keyword evidence="14" id="KW-1185">Reference proteome</keyword>
<dbReference type="NCBIfam" id="NF006757">
    <property type="entry name" value="PRK09277.1"/>
    <property type="match status" value="1"/>
</dbReference>
<evidence type="ECO:0000256" key="4">
    <source>
        <dbReference type="ARBA" id="ARBA00022485"/>
    </source>
</evidence>
<comment type="similarity">
    <text evidence="2">Belongs to the aconitase/IPM isomerase family.</text>
</comment>
<dbReference type="PRINTS" id="PR00415">
    <property type="entry name" value="ACONITASE"/>
</dbReference>
<feature type="compositionally biased region" description="Low complexity" evidence="10">
    <location>
        <begin position="186"/>
        <end position="203"/>
    </location>
</feature>
<dbReference type="NCBIfam" id="NF009520">
    <property type="entry name" value="PRK12881.1"/>
    <property type="match status" value="1"/>
</dbReference>
<dbReference type="GO" id="GO:0003994">
    <property type="term" value="F:aconitate hydratase activity"/>
    <property type="evidence" value="ECO:0007669"/>
    <property type="project" value="UniProtKB-EC"/>
</dbReference>
<dbReference type="Gene3D" id="3.20.19.10">
    <property type="entry name" value="Aconitase, domain 4"/>
    <property type="match status" value="1"/>
</dbReference>
<accession>A0A922I2X6</accession>
<dbReference type="Gene3D" id="6.10.190.10">
    <property type="match status" value="1"/>
</dbReference>
<evidence type="ECO:0000256" key="1">
    <source>
        <dbReference type="ARBA" id="ARBA00001966"/>
    </source>
</evidence>
<dbReference type="EMBL" id="ASGP02000003">
    <property type="protein sequence ID" value="KAH9518137.1"/>
    <property type="molecule type" value="Genomic_DNA"/>
</dbReference>
<feature type="domain" description="Aconitase/3-isopropylmalate dehydratase large subunit alpha/beta/alpha" evidence="11">
    <location>
        <begin position="65"/>
        <end position="158"/>
    </location>
</feature>
<sequence length="1017" mass="113587">MSTKENPYDSLLMKNINVDGKQYRFYDLPSLNDSRYETLPFSIRVLLESALRSCDNFHVKREDVEKILDWKQQQFNKVEIPFRPSRVLLQDLTGVAAVVDFAAMRDAFNELKGDPNVINPLCPADLVIDHSVQVDFARVNQQVLRQQNSKQQSKMKHEHSNNIDLCDDCHNLGYCQYQASLIKSPVPLRNPSSSSPSLSSNHNDNNDPRSSSHHHNRHHHNNRTKLRSSYNQQSYIPDIENLTISSMPQFHSASSINNKEYCPHRDTKLRDKNCPFHRLVSIGAGSLSKNEDLEFQRNRERFEFLKWGANSLKNTMIIPPGSGICHQVNLEYLARVVFNNDGGLLYPDSLVGLDSHTTMINGLGVVGWGVGGIEAEAVMLGQPICMVLPEVIGYKLTGKIAIFVEFFGPGVSELSIADRATIANMCPEYGATIAFFPPDSTAMNYLQQTGRDEHAIKYIESYLKAIKLFRNDYNDAGEDPTYTQVCELDLSTIKISLSGPKRPQDRVPVDEMKKDFEQCLLDKVGFKGYGIAPDALEKSMAFNFEDKQYVLSHGSVVIAAITSCTNTSNPSVMLGAGLLAKKAVEKGLTVKPYIKTSMSPGSGVVTYYLRESGVTPYLEKLGFDIVGYGCMTCIGNSGPLPQEVVEAIEKGDLVACGILSGNRNFEGRVHPNTRANYLASPLLVVAYAIAGTVRIDFETQPIGFDSSGGKIFLRDIWPSREEILQVQQRSVIPAMFKEVYSRIKTGNERWNSLKAVESLLYQFDPNSTYIKKPPYFDGMTIELPTIKPINNARVLLYLGDSVTTDHISPAGSIARNSPAAKYLMERSIQPSQFNSYGSRRGNDAIMVRGTFANIRLVNKFMSKPGPQTIHIPSGQELSIFDAAELYRKESIPLIILTGKDYGCGSSRDWAAKGPCLLGVRAIIAESYERIHRSNLVGMGIMPLQFLNDQSAESLGLTGREIFSIDIPTELMPRQKTTVHADGKTFEVIMRFDTEVELEYFKNGGILQYMLRQLLKKT</sequence>
<dbReference type="Pfam" id="PF00330">
    <property type="entry name" value="Aconitase"/>
    <property type="match status" value="3"/>
</dbReference>
<dbReference type="PROSITE" id="PS00450">
    <property type="entry name" value="ACONITASE_1"/>
    <property type="match status" value="1"/>
</dbReference>
<dbReference type="GO" id="GO:0051539">
    <property type="term" value="F:4 iron, 4 sulfur cluster binding"/>
    <property type="evidence" value="ECO:0007669"/>
    <property type="project" value="UniProtKB-KW"/>
</dbReference>
<feature type="region of interest" description="Disordered" evidence="10">
    <location>
        <begin position="186"/>
        <end position="231"/>
    </location>
</feature>
<evidence type="ECO:0000313" key="14">
    <source>
        <dbReference type="Proteomes" id="UP000790347"/>
    </source>
</evidence>
<dbReference type="FunFam" id="3.30.499.10:FF:000005">
    <property type="entry name" value="cytoplasmic aconitate hydratase"/>
    <property type="match status" value="1"/>
</dbReference>
<evidence type="ECO:0000256" key="5">
    <source>
        <dbReference type="ARBA" id="ARBA00022723"/>
    </source>
</evidence>
<evidence type="ECO:0000256" key="3">
    <source>
        <dbReference type="ARBA" id="ARBA00012926"/>
    </source>
</evidence>
<dbReference type="InterPro" id="IPR000573">
    <property type="entry name" value="AconitaseA/IPMdHydase_ssu_swvl"/>
</dbReference>
<protein>
    <recommendedName>
        <fullName evidence="3">aconitate hydratase</fullName>
        <ecNumber evidence="3">4.2.1.3</ecNumber>
    </recommendedName>
</protein>
<name>A0A922I2X6_DERFA</name>
<evidence type="ECO:0000313" key="13">
    <source>
        <dbReference type="EMBL" id="KAH9518137.1"/>
    </source>
</evidence>
<comment type="catalytic activity">
    <reaction evidence="9">
        <text>citrate = D-threo-isocitrate</text>
        <dbReference type="Rhea" id="RHEA:10336"/>
        <dbReference type="ChEBI" id="CHEBI:15562"/>
        <dbReference type="ChEBI" id="CHEBI:16947"/>
        <dbReference type="EC" id="4.2.1.3"/>
    </reaction>
</comment>
<dbReference type="InterPro" id="IPR015928">
    <property type="entry name" value="Aconitase/3IPM_dehydase_swvl"/>
</dbReference>
<dbReference type="EC" id="4.2.1.3" evidence="3"/>
<keyword evidence="4" id="KW-0004">4Fe-4S</keyword>
<gene>
    <name evidence="13" type="primary">ACO1</name>
    <name evidence="13" type="ORF">DERF_008734</name>
</gene>
<feature type="domain" description="Aconitase/3-isopropylmalate dehydratase large subunit alpha/beta/alpha" evidence="11">
    <location>
        <begin position="232"/>
        <end position="400"/>
    </location>
</feature>
<dbReference type="InterPro" id="IPR018136">
    <property type="entry name" value="Aconitase_4Fe-4S_BS"/>
</dbReference>
<dbReference type="InterPro" id="IPR015931">
    <property type="entry name" value="Acnase/IPM_dHydase_lsu_aba_1/3"/>
</dbReference>
<feature type="domain" description="Aconitase A/isopropylmalate dehydratase small subunit swivel" evidence="12">
    <location>
        <begin position="820"/>
        <end position="947"/>
    </location>
</feature>
<keyword evidence="7" id="KW-0411">Iron-sulfur</keyword>
<dbReference type="InterPro" id="IPR044137">
    <property type="entry name" value="AcnA_IRP_Swivel"/>
</dbReference>
<evidence type="ECO:0000256" key="6">
    <source>
        <dbReference type="ARBA" id="ARBA00023004"/>
    </source>
</evidence>
<dbReference type="AlphaFoldDB" id="A0A922I2X6"/>
<dbReference type="GO" id="GO:0046872">
    <property type="term" value="F:metal ion binding"/>
    <property type="evidence" value="ECO:0007669"/>
    <property type="project" value="UniProtKB-KW"/>
</dbReference>
<dbReference type="InterPro" id="IPR036008">
    <property type="entry name" value="Aconitase_4Fe-4S_dom"/>
</dbReference>
<dbReference type="PROSITE" id="PS01244">
    <property type="entry name" value="ACONITASE_2"/>
    <property type="match status" value="1"/>
</dbReference>
<evidence type="ECO:0000259" key="12">
    <source>
        <dbReference type="Pfam" id="PF00694"/>
    </source>
</evidence>
<reference evidence="13" key="1">
    <citation type="submission" date="2013-05" db="EMBL/GenBank/DDBJ databases">
        <authorList>
            <person name="Yim A.K.Y."/>
            <person name="Chan T.F."/>
            <person name="Ji K.M."/>
            <person name="Liu X.Y."/>
            <person name="Zhou J.W."/>
            <person name="Li R.Q."/>
            <person name="Yang K.Y."/>
            <person name="Li J."/>
            <person name="Li M."/>
            <person name="Law P.T.W."/>
            <person name="Wu Y.L."/>
            <person name="Cai Z.L."/>
            <person name="Qin H."/>
            <person name="Bao Y."/>
            <person name="Leung R.K.K."/>
            <person name="Ng P.K.S."/>
            <person name="Zou J."/>
            <person name="Zhong X.J."/>
            <person name="Ran P.X."/>
            <person name="Zhong N.S."/>
            <person name="Liu Z.G."/>
            <person name="Tsui S.K.W."/>
        </authorList>
    </citation>
    <scope>NUCLEOTIDE SEQUENCE</scope>
    <source>
        <strain evidence="13">Derf</strain>
        <tissue evidence="13">Whole organism</tissue>
    </source>
</reference>
<feature type="domain" description="Aconitase/3-isopropylmalate dehydratase large subunit alpha/beta/alpha" evidence="11">
    <location>
        <begin position="403"/>
        <end position="691"/>
    </location>
</feature>
<evidence type="ECO:0000256" key="8">
    <source>
        <dbReference type="ARBA" id="ARBA00023239"/>
    </source>
</evidence>
<evidence type="ECO:0000256" key="2">
    <source>
        <dbReference type="ARBA" id="ARBA00007185"/>
    </source>
</evidence>
<comment type="caution">
    <text evidence="13">The sequence shown here is derived from an EMBL/GenBank/DDBJ whole genome shotgun (WGS) entry which is preliminary data.</text>
</comment>
<keyword evidence="5" id="KW-0479">Metal-binding</keyword>
<evidence type="ECO:0000256" key="9">
    <source>
        <dbReference type="ARBA" id="ARBA00023501"/>
    </source>
</evidence>
<proteinExistence type="inferred from homology"/>
<organism evidence="13 14">
    <name type="scientific">Dermatophagoides farinae</name>
    <name type="common">American house dust mite</name>
    <dbReference type="NCBI Taxonomy" id="6954"/>
    <lineage>
        <taxon>Eukaryota</taxon>
        <taxon>Metazoa</taxon>
        <taxon>Ecdysozoa</taxon>
        <taxon>Arthropoda</taxon>
        <taxon>Chelicerata</taxon>
        <taxon>Arachnida</taxon>
        <taxon>Acari</taxon>
        <taxon>Acariformes</taxon>
        <taxon>Sarcoptiformes</taxon>
        <taxon>Astigmata</taxon>
        <taxon>Psoroptidia</taxon>
        <taxon>Analgoidea</taxon>
        <taxon>Pyroglyphidae</taxon>
        <taxon>Dermatophagoidinae</taxon>
        <taxon>Dermatophagoides</taxon>
    </lineage>
</organism>
<dbReference type="CDD" id="cd01580">
    <property type="entry name" value="AcnA_IRP_Swivel"/>
    <property type="match status" value="1"/>
</dbReference>
<dbReference type="SUPFAM" id="SSF53732">
    <property type="entry name" value="Aconitase iron-sulfur domain"/>
    <property type="match status" value="2"/>
</dbReference>
<reference evidence="13" key="2">
    <citation type="journal article" date="2022" name="Res Sq">
        <title>Comparative Genomics Reveals Insights into the Divergent Evolution of Astigmatic Mites and Household Pest Adaptations.</title>
        <authorList>
            <person name="Xiong Q."/>
            <person name="Wan A.T.-Y."/>
            <person name="Liu X.-Y."/>
            <person name="Fung C.S.-H."/>
            <person name="Xiao X."/>
            <person name="Malainual N."/>
            <person name="Hou J."/>
            <person name="Wang L."/>
            <person name="Wang M."/>
            <person name="Yang K."/>
            <person name="Cui Y."/>
            <person name="Leung E."/>
            <person name="Nong W."/>
            <person name="Shin S.-K."/>
            <person name="Au S."/>
            <person name="Jeong K.Y."/>
            <person name="Chew F.T."/>
            <person name="Hui J."/>
            <person name="Leung T.F."/>
            <person name="Tungtrongchitr A."/>
            <person name="Zhong N."/>
            <person name="Liu Z."/>
            <person name="Tsui S."/>
        </authorList>
    </citation>
    <scope>NUCLEOTIDE SEQUENCE</scope>
    <source>
        <strain evidence="13">Derf</strain>
        <tissue evidence="13">Whole organism</tissue>
    </source>
</reference>
<keyword evidence="6" id="KW-0408">Iron</keyword>
<dbReference type="FunFam" id="3.20.19.10:FF:000001">
    <property type="entry name" value="Aconitate hydratase"/>
    <property type="match status" value="1"/>
</dbReference>
<evidence type="ECO:0000256" key="10">
    <source>
        <dbReference type="SAM" id="MobiDB-lite"/>
    </source>
</evidence>
<dbReference type="PANTHER" id="PTHR11670">
    <property type="entry name" value="ACONITASE/IRON-RESPONSIVE ELEMENT FAMILY MEMBER"/>
    <property type="match status" value="1"/>
</dbReference>
<dbReference type="Pfam" id="PF00694">
    <property type="entry name" value="Aconitase_C"/>
    <property type="match status" value="1"/>
</dbReference>